<comment type="caution">
    <text evidence="4">The sequence shown here is derived from an EMBL/GenBank/DDBJ whole genome shotgun (WGS) entry which is preliminary data.</text>
</comment>
<keyword evidence="1" id="KW-0732">Signal</keyword>
<dbReference type="InterPro" id="IPR006558">
    <property type="entry name" value="LamG-like"/>
</dbReference>
<evidence type="ECO:0000256" key="2">
    <source>
        <dbReference type="ARBA" id="ARBA00023157"/>
    </source>
</evidence>
<dbReference type="Pfam" id="PF13385">
    <property type="entry name" value="Laminin_G_3"/>
    <property type="match status" value="2"/>
</dbReference>
<evidence type="ECO:0000256" key="1">
    <source>
        <dbReference type="ARBA" id="ARBA00022729"/>
    </source>
</evidence>
<accession>A0ABQ3X8D1</accession>
<dbReference type="RefSeq" id="WP_203795853.1">
    <property type="nucleotide sequence ID" value="NZ_BAAAQE010000036.1"/>
</dbReference>
<proteinExistence type="predicted"/>
<dbReference type="Gene3D" id="2.60.120.200">
    <property type="match status" value="2"/>
</dbReference>
<dbReference type="SMART" id="SM00560">
    <property type="entry name" value="LamGL"/>
    <property type="match status" value="2"/>
</dbReference>
<evidence type="ECO:0000313" key="4">
    <source>
        <dbReference type="EMBL" id="GID54775.1"/>
    </source>
</evidence>
<dbReference type="EMBL" id="BOMG01000042">
    <property type="protein sequence ID" value="GID54775.1"/>
    <property type="molecule type" value="Genomic_DNA"/>
</dbReference>
<feature type="domain" description="LamG-like jellyroll fold" evidence="3">
    <location>
        <begin position="67"/>
        <end position="184"/>
    </location>
</feature>
<feature type="domain" description="LamG-like jellyroll fold" evidence="3">
    <location>
        <begin position="257"/>
        <end position="388"/>
    </location>
</feature>
<dbReference type="Proteomes" id="UP000612282">
    <property type="component" value="Unassembled WGS sequence"/>
</dbReference>
<sequence>MTALDRGLAVHLPLTASGGDVVVDVSGNGNDVTLAGAATPAADDLLGGCLALGAGGGVVLPALGDADEFTILMWVRLDTLTGDRPLVSGAGPGLALNGGVPRIVGGGSFTGALRAGAWQHLAIGLHGRTATVTLVVDGGPEQTLPSSGTPGALPAPTRLGATGPADWRGRIGGLRIYRRALGTEEIRQLRQIDLAVLAVHLPLTELTDGTTPDIAGTLAPAVAGGTVESHLDDVFGACLRFDGDSGTLTGSALPALTAYTVSLWVRPESGATTWQGIAGSTSRAFQVWLHPDGSVRHRFPGAVGLTFPDTPPGSVRAGSWRHVTVTNDGATATTYVDGVLSATGPAGAVPAVAQAPLLISADLGDSAGGRFRGSLAHLRIHRAALPAGELRRLIDGDRAAILAFRRGHPLGFRLTSADEPVLPIDDDPVGHQLFAEISNTADEPVTLSAITGPPTAAAHHLALRFRAGALAATCLDPAYPQRLVRVAADRWRMSDPVMETGSVVFYLASTVDRTLGKGGVWHLTLEHAVADAAGGARATRVELSYRGLFYAGQDTPLEGTRSQRLSIVDRLGRPDIPLHVGFTGGSTVLNDGDTESVLLLHVANLSATDDVPLAPSGGSAAPTRLRISFDHAPGNAGPSRPWALGTADDLKDVDVPDHPGWKLERSPGLAEATELVLTPLSATVLGPRELMQIPLARIRSSLPTGPANITVEYENVPGYQDGRFVCQVQKGPLTTAGPRVGIGTAGPAAALHLRERIGTPHGPNTGTVLIDHENAGGVSSVVFRSAVNRGGDYGYLQYQDSATPGAAGESARLLIGTSNDYNDHVILQPQSGNVGIRTADPKGTLHVAGDYYGKGKVTLHANEGDRGNGTAILQAGDDSGTSAVDLALRAQSAGQPIEVARIGANGRMTVGAVTTPNARFTVQESSAISAYDTSAGFGSEYVTVMFHGRIGSGGTRDHYLFVLPDHATAHVESTVLMHDVNSNTNRYVARAVCMVYRQWVEPPVVELVADGSYSKSSGVANLYGARVMNSGNDILVRVSQGTHATTSVYRVVVRYLKAKG</sequence>
<keyword evidence="2" id="KW-1015">Disulfide bond</keyword>
<protein>
    <recommendedName>
        <fullName evidence="3">LamG-like jellyroll fold domain-containing protein</fullName>
    </recommendedName>
</protein>
<name>A0ABQ3X8D1_9ACTN</name>
<organism evidence="4 5">
    <name type="scientific">Actinoplanes couchii</name>
    <dbReference type="NCBI Taxonomy" id="403638"/>
    <lineage>
        <taxon>Bacteria</taxon>
        <taxon>Bacillati</taxon>
        <taxon>Actinomycetota</taxon>
        <taxon>Actinomycetes</taxon>
        <taxon>Micromonosporales</taxon>
        <taxon>Micromonosporaceae</taxon>
        <taxon>Actinoplanes</taxon>
    </lineage>
</organism>
<evidence type="ECO:0000259" key="3">
    <source>
        <dbReference type="SMART" id="SM00560"/>
    </source>
</evidence>
<reference evidence="4 5" key="1">
    <citation type="submission" date="2021-01" db="EMBL/GenBank/DDBJ databases">
        <title>Whole genome shotgun sequence of Actinoplanes couchii NBRC 106145.</title>
        <authorList>
            <person name="Komaki H."/>
            <person name="Tamura T."/>
        </authorList>
    </citation>
    <scope>NUCLEOTIDE SEQUENCE [LARGE SCALE GENOMIC DNA]</scope>
    <source>
        <strain evidence="4 5">NBRC 106145</strain>
    </source>
</reference>
<gene>
    <name evidence="4" type="ORF">Aco03nite_031790</name>
</gene>
<dbReference type="InterPro" id="IPR013320">
    <property type="entry name" value="ConA-like_dom_sf"/>
</dbReference>
<keyword evidence="5" id="KW-1185">Reference proteome</keyword>
<evidence type="ECO:0000313" key="5">
    <source>
        <dbReference type="Proteomes" id="UP000612282"/>
    </source>
</evidence>
<dbReference type="SUPFAM" id="SSF49899">
    <property type="entry name" value="Concanavalin A-like lectins/glucanases"/>
    <property type="match status" value="2"/>
</dbReference>